<proteinExistence type="predicted"/>
<dbReference type="Proteomes" id="UP000694701">
    <property type="component" value="Unplaced"/>
</dbReference>
<dbReference type="InterPro" id="IPR003599">
    <property type="entry name" value="Ig_sub"/>
</dbReference>
<dbReference type="Ensembl" id="ENSCCRT00020000460.1">
    <property type="protein sequence ID" value="ENSCCRP00020000342.1"/>
    <property type="gene ID" value="ENSCCRG00020000277.1"/>
</dbReference>
<evidence type="ECO:0000256" key="2">
    <source>
        <dbReference type="ARBA" id="ARBA00022692"/>
    </source>
</evidence>
<dbReference type="CDD" id="cd05856">
    <property type="entry name" value="IgI_2_FGFRL1-like"/>
    <property type="match status" value="1"/>
</dbReference>
<evidence type="ECO:0000256" key="7">
    <source>
        <dbReference type="ARBA" id="ARBA00023157"/>
    </source>
</evidence>
<feature type="region of interest" description="Disordered" evidence="11">
    <location>
        <begin position="313"/>
        <end position="337"/>
    </location>
</feature>
<keyword evidence="4" id="KW-0677">Repeat</keyword>
<dbReference type="InterPro" id="IPR013098">
    <property type="entry name" value="Ig_I-set"/>
</dbReference>
<reference evidence="15" key="1">
    <citation type="submission" date="2025-08" db="UniProtKB">
        <authorList>
            <consortium name="Ensembl"/>
        </authorList>
    </citation>
    <scope>IDENTIFICATION</scope>
</reference>
<dbReference type="PROSITE" id="PS51257">
    <property type="entry name" value="PROKAR_LIPOPROTEIN"/>
    <property type="match status" value="1"/>
</dbReference>
<dbReference type="AlphaFoldDB" id="A0A8C2BVK9"/>
<dbReference type="PANTHER" id="PTHR19890:SF10">
    <property type="entry name" value="FIBROBLAST GROWTH FACTOR RECEPTOR-LIKE 1"/>
    <property type="match status" value="1"/>
</dbReference>
<feature type="region of interest" description="Disordered" evidence="11">
    <location>
        <begin position="122"/>
        <end position="150"/>
    </location>
</feature>
<evidence type="ECO:0000256" key="8">
    <source>
        <dbReference type="ARBA" id="ARBA00023170"/>
    </source>
</evidence>
<dbReference type="InterPro" id="IPR003598">
    <property type="entry name" value="Ig_sub2"/>
</dbReference>
<keyword evidence="8" id="KW-0675">Receptor</keyword>
<keyword evidence="6 12" id="KW-0472">Membrane</keyword>
<name>A0A8C2BVK9_CYPCA</name>
<organism evidence="15 16">
    <name type="scientific">Cyprinus carpio</name>
    <name type="common">Common carp</name>
    <dbReference type="NCBI Taxonomy" id="7962"/>
    <lineage>
        <taxon>Eukaryota</taxon>
        <taxon>Metazoa</taxon>
        <taxon>Chordata</taxon>
        <taxon>Craniata</taxon>
        <taxon>Vertebrata</taxon>
        <taxon>Euteleostomi</taxon>
        <taxon>Actinopterygii</taxon>
        <taxon>Neopterygii</taxon>
        <taxon>Teleostei</taxon>
        <taxon>Ostariophysi</taxon>
        <taxon>Cypriniformes</taxon>
        <taxon>Cyprinidae</taxon>
        <taxon>Cyprininae</taxon>
        <taxon>Cyprinus</taxon>
    </lineage>
</organism>
<feature type="compositionally biased region" description="Basic and acidic residues" evidence="11">
    <location>
        <begin position="318"/>
        <end position="329"/>
    </location>
</feature>
<evidence type="ECO:0000256" key="12">
    <source>
        <dbReference type="SAM" id="Phobius"/>
    </source>
</evidence>
<dbReference type="GO" id="GO:0017134">
    <property type="term" value="F:fibroblast growth factor binding"/>
    <property type="evidence" value="ECO:0007669"/>
    <property type="project" value="TreeGrafter"/>
</dbReference>
<dbReference type="SMART" id="SM00409">
    <property type="entry name" value="IG"/>
    <property type="match status" value="2"/>
</dbReference>
<dbReference type="SMART" id="SM00408">
    <property type="entry name" value="IGc2"/>
    <property type="match status" value="2"/>
</dbReference>
<dbReference type="InterPro" id="IPR013783">
    <property type="entry name" value="Ig-like_fold"/>
</dbReference>
<evidence type="ECO:0000313" key="15">
    <source>
        <dbReference type="Ensembl" id="ENSCCRP00020000342.1"/>
    </source>
</evidence>
<dbReference type="SUPFAM" id="SSF48726">
    <property type="entry name" value="Immunoglobulin"/>
    <property type="match status" value="2"/>
</dbReference>
<keyword evidence="10" id="KW-0393">Immunoglobulin domain</keyword>
<dbReference type="Pfam" id="PF07679">
    <property type="entry name" value="I-set"/>
    <property type="match status" value="2"/>
</dbReference>
<keyword evidence="9" id="KW-0325">Glycoprotein</keyword>
<dbReference type="GO" id="GO:0005886">
    <property type="term" value="C:plasma membrane"/>
    <property type="evidence" value="ECO:0007669"/>
    <property type="project" value="TreeGrafter"/>
</dbReference>
<dbReference type="FunFam" id="2.60.40.10:FF:000016">
    <property type="entry name" value="Fibroblast growth factor receptor"/>
    <property type="match status" value="1"/>
</dbReference>
<keyword evidence="2 12" id="KW-0812">Transmembrane</keyword>
<evidence type="ECO:0000259" key="14">
    <source>
        <dbReference type="PROSITE" id="PS50835"/>
    </source>
</evidence>
<dbReference type="GO" id="GO:0005007">
    <property type="term" value="F:fibroblast growth factor receptor activity"/>
    <property type="evidence" value="ECO:0007669"/>
    <property type="project" value="TreeGrafter"/>
</dbReference>
<feature type="signal peptide" evidence="13">
    <location>
        <begin position="1"/>
        <end position="23"/>
    </location>
</feature>
<feature type="transmembrane region" description="Helical" evidence="12">
    <location>
        <begin position="281"/>
        <end position="303"/>
    </location>
</feature>
<dbReference type="InterPro" id="IPR036179">
    <property type="entry name" value="Ig-like_dom_sf"/>
</dbReference>
<keyword evidence="5 12" id="KW-1133">Transmembrane helix</keyword>
<accession>A0A8C2BVK9</accession>
<evidence type="ECO:0000256" key="11">
    <source>
        <dbReference type="SAM" id="MobiDB-lite"/>
    </source>
</evidence>
<protein>
    <submittedName>
        <fullName evidence="15">Fibroblast growth factor receptor like 1b</fullName>
    </submittedName>
</protein>
<sequence length="390" mass="43634">MFPERGSLTFLTGVLIVALSCEARGPPWVSRQVEDRQTAKLGRTVRLPCPVEGDPPPLVLWVKDGRNVNPGWSRYKVLKQSLKIKEVELEDAGVYICRVTNGFGSLALNFTLIVIDDAAVTQNQPPPEEAEPNADLTLQDPTGEPWVKPRFTQPTKMRRRVLEQPVGSSVRLKCLASGNPTPVITWWKDQSQLPSPHQSKRPQWTLTLKNLQPQDSAKYTCHVSNAAGHINATYKVDVIGEFGNFYFIFFSVEVNKCLCLFADPNVDKDIVPRHISPGLPWPLIIGIPAAALLIVGAIVLWLCHSRRRQSVLPPRPTTYRDHHIPDKEPSTASGINPDLPNQRLMGMGPPALSGPPKIYTKVYTDMHTHTHTHSHAHMEGKVHQHFHYQC</sequence>
<keyword evidence="7" id="KW-1015">Disulfide bond</keyword>
<dbReference type="PROSITE" id="PS50835">
    <property type="entry name" value="IG_LIKE"/>
    <property type="match status" value="2"/>
</dbReference>
<evidence type="ECO:0000256" key="4">
    <source>
        <dbReference type="ARBA" id="ARBA00022737"/>
    </source>
</evidence>
<feature type="domain" description="Ig-like" evidence="14">
    <location>
        <begin position="27"/>
        <end position="113"/>
    </location>
</feature>
<dbReference type="InterPro" id="IPR052615">
    <property type="entry name" value="FGFRL"/>
</dbReference>
<evidence type="ECO:0000256" key="1">
    <source>
        <dbReference type="ARBA" id="ARBA00004167"/>
    </source>
</evidence>
<evidence type="ECO:0000256" key="9">
    <source>
        <dbReference type="ARBA" id="ARBA00023180"/>
    </source>
</evidence>
<evidence type="ECO:0000256" key="13">
    <source>
        <dbReference type="SAM" id="SignalP"/>
    </source>
</evidence>
<evidence type="ECO:0000313" key="16">
    <source>
        <dbReference type="Proteomes" id="UP000694701"/>
    </source>
</evidence>
<evidence type="ECO:0000256" key="6">
    <source>
        <dbReference type="ARBA" id="ARBA00023136"/>
    </source>
</evidence>
<feature type="domain" description="Ig-like" evidence="14">
    <location>
        <begin position="149"/>
        <end position="237"/>
    </location>
</feature>
<feature type="chain" id="PRO_5034264342" evidence="13">
    <location>
        <begin position="24"/>
        <end position="390"/>
    </location>
</feature>
<dbReference type="Gene3D" id="2.60.40.10">
    <property type="entry name" value="Immunoglobulins"/>
    <property type="match status" value="2"/>
</dbReference>
<dbReference type="PANTHER" id="PTHR19890">
    <property type="entry name" value="FIBROBLAST GROWTH FACTOR RECEPTOR"/>
    <property type="match status" value="1"/>
</dbReference>
<comment type="subcellular location">
    <subcellularLocation>
        <location evidence="1">Membrane</location>
        <topology evidence="1">Single-pass membrane protein</topology>
    </subcellularLocation>
</comment>
<evidence type="ECO:0000256" key="10">
    <source>
        <dbReference type="ARBA" id="ARBA00023319"/>
    </source>
</evidence>
<evidence type="ECO:0000256" key="5">
    <source>
        <dbReference type="ARBA" id="ARBA00022989"/>
    </source>
</evidence>
<keyword evidence="3 13" id="KW-0732">Signal</keyword>
<dbReference type="FunFam" id="2.60.40.10:FF:000593">
    <property type="entry name" value="Fibroblast growth factor receptor-like 1"/>
    <property type="match status" value="1"/>
</dbReference>
<dbReference type="InterPro" id="IPR007110">
    <property type="entry name" value="Ig-like_dom"/>
</dbReference>
<evidence type="ECO:0000256" key="3">
    <source>
        <dbReference type="ARBA" id="ARBA00022729"/>
    </source>
</evidence>